<evidence type="ECO:0000313" key="1">
    <source>
        <dbReference type="EMBL" id="EDL96227.1"/>
    </source>
</evidence>
<protein>
    <submittedName>
        <fullName evidence="1">RCG63297</fullName>
    </submittedName>
</protein>
<dbReference type="Proteomes" id="UP000234681">
    <property type="component" value="Chromosome 10"/>
</dbReference>
<dbReference type="EMBL" id="CH474017">
    <property type="protein sequence ID" value="EDL96227.1"/>
    <property type="molecule type" value="Genomic_DNA"/>
</dbReference>
<dbReference type="AlphaFoldDB" id="A6K4K5"/>
<reference evidence="1 2" key="1">
    <citation type="submission" date="2005-07" db="EMBL/GenBank/DDBJ databases">
        <authorList>
            <person name="Mural R.J."/>
            <person name="Li P.W."/>
            <person name="Adams M.D."/>
            <person name="Amanatides P.G."/>
            <person name="Baden-Tillson H."/>
            <person name="Barnstead M."/>
            <person name="Chin S.H."/>
            <person name="Dew I."/>
            <person name="Evans C.A."/>
            <person name="Ferriera S."/>
            <person name="Flanigan M."/>
            <person name="Fosler C."/>
            <person name="Glodek A."/>
            <person name="Gu Z."/>
            <person name="Holt R.A."/>
            <person name="Jennings D."/>
            <person name="Kraft C.L."/>
            <person name="Lu F."/>
            <person name="Nguyen T."/>
            <person name="Nusskern D.R."/>
            <person name="Pfannkoch C.M."/>
            <person name="Sitter C."/>
            <person name="Sutton G.G."/>
            <person name="Venter J.C."/>
            <person name="Wang Z."/>
            <person name="Woodage T."/>
            <person name="Zheng X.H."/>
            <person name="Zhong F."/>
        </authorList>
    </citation>
    <scope>NUCLEOTIDE SEQUENCE [LARGE SCALE GENOMIC DNA]</scope>
    <source>
        <strain>BN</strain>
        <strain evidence="2">Sprague-Dawley</strain>
    </source>
</reference>
<evidence type="ECO:0000313" key="2">
    <source>
        <dbReference type="Proteomes" id="UP000234681"/>
    </source>
</evidence>
<name>A6K4K5_RAT</name>
<sequence>MVPLCVFRWSHCVHSEPLLEENELFSGLESLRFSQLAVHRYSCARFTVHSPAAALYSTPVCLSVSVCLSLCLFLPSTLLPSLPSSFFSSSLPLPLPYTYSSYEIQLKSKLAGLSK</sequence>
<proteinExistence type="predicted"/>
<gene>
    <name evidence="1" type="ORF">rCG_63297</name>
</gene>
<organism evidence="1 2">
    <name type="scientific">Rattus norvegicus</name>
    <name type="common">Rat</name>
    <dbReference type="NCBI Taxonomy" id="10116"/>
    <lineage>
        <taxon>Eukaryota</taxon>
        <taxon>Metazoa</taxon>
        <taxon>Chordata</taxon>
        <taxon>Craniata</taxon>
        <taxon>Vertebrata</taxon>
        <taxon>Euteleostomi</taxon>
        <taxon>Mammalia</taxon>
        <taxon>Eutheria</taxon>
        <taxon>Euarchontoglires</taxon>
        <taxon>Glires</taxon>
        <taxon>Rodentia</taxon>
        <taxon>Myomorpha</taxon>
        <taxon>Muroidea</taxon>
        <taxon>Muridae</taxon>
        <taxon>Murinae</taxon>
        <taxon>Rattus</taxon>
    </lineage>
</organism>
<accession>A6K4K5</accession>